<dbReference type="AlphaFoldDB" id="A0AAT9GHP2"/>
<accession>A0AAT9GHP2</accession>
<dbReference type="EMBL" id="AP029612">
    <property type="protein sequence ID" value="BFG70181.1"/>
    <property type="molecule type" value="Genomic_DNA"/>
</dbReference>
<evidence type="ECO:0000256" key="1">
    <source>
        <dbReference type="SAM" id="Phobius"/>
    </source>
</evidence>
<keyword evidence="1" id="KW-1133">Transmembrane helix</keyword>
<evidence type="ECO:0008006" key="3">
    <source>
        <dbReference type="Google" id="ProtNLM"/>
    </source>
</evidence>
<evidence type="ECO:0000313" key="2">
    <source>
        <dbReference type="EMBL" id="BFG70181.1"/>
    </source>
</evidence>
<feature type="transmembrane region" description="Helical" evidence="1">
    <location>
        <begin position="106"/>
        <end position="126"/>
    </location>
</feature>
<gene>
    <name evidence="2" type="ORF">KACHI17_10620</name>
</gene>
<dbReference type="RefSeq" id="WP_353550468.1">
    <property type="nucleotide sequence ID" value="NZ_AP029612.1"/>
</dbReference>
<organism evidence="2">
    <name type="scientific">Sediminibacterium sp. KACHI17</name>
    <dbReference type="NCBI Taxonomy" id="1751071"/>
    <lineage>
        <taxon>Bacteria</taxon>
        <taxon>Pseudomonadati</taxon>
        <taxon>Bacteroidota</taxon>
        <taxon>Chitinophagia</taxon>
        <taxon>Chitinophagales</taxon>
        <taxon>Chitinophagaceae</taxon>
        <taxon>Sediminibacterium</taxon>
    </lineage>
</organism>
<feature type="transmembrane region" description="Helical" evidence="1">
    <location>
        <begin position="79"/>
        <end position="100"/>
    </location>
</feature>
<feature type="transmembrane region" description="Helical" evidence="1">
    <location>
        <begin position="50"/>
        <end position="72"/>
    </location>
</feature>
<proteinExistence type="predicted"/>
<name>A0AAT9GHP2_9BACT</name>
<protein>
    <recommendedName>
        <fullName evidence="3">DUF4293 family protein</fullName>
    </recommendedName>
</protein>
<sequence length="136" mass="14787">MKAARQLTIAMLVLAASAALFVGYHLITDPTGSTLSIPVYFLNGSMFTDFATPGWIILVSIGLLGIITIITVVKRIRHFHTVVVIQGAIICVLVIAQMIIIGEEYILQYLFLMLGMAIAIVGGLLSQVDKKIENKK</sequence>
<keyword evidence="1" id="KW-0472">Membrane</keyword>
<reference evidence="2" key="1">
    <citation type="submission" date="2024-02" db="EMBL/GenBank/DDBJ databases">
        <title>Sediminibacterium planktonica sp. nov. and Sediminibacterium longus sp. nov., isolated from surface lake and river water.</title>
        <authorList>
            <person name="Watanabe K."/>
            <person name="Takemine S."/>
            <person name="Ishii Y."/>
            <person name="Ogata Y."/>
            <person name="Shindo C."/>
            <person name="Suda W."/>
        </authorList>
    </citation>
    <scope>NUCLEOTIDE SEQUENCE</scope>
    <source>
        <strain evidence="2">KACHI17</strain>
    </source>
</reference>
<keyword evidence="1" id="KW-0812">Transmembrane</keyword>
<feature type="transmembrane region" description="Helical" evidence="1">
    <location>
        <begin position="7"/>
        <end position="27"/>
    </location>
</feature>